<dbReference type="RefSeq" id="WP_143646001.1">
    <property type="nucleotide sequence ID" value="NZ_JABJXA010000086.1"/>
</dbReference>
<keyword evidence="4 7" id="KW-0547">Nucleotide-binding</keyword>
<sequence>MAGGSAGERIDGRFELVERLGSGGMGTVWRAHDMMLRRDVALKEVRPPDPAMTPEDSAESRRLRERVLREARALARIDHPGVVTIHHVVDAGPHPWLVMELVRGENLQDRLARGPLPPTEAARIGREVLAALRAAHAVGIHHRDVKPANVLLRTDGSAVLTDFGIAAHQGSTSLTATGELVGSPEYIAPERIRGVADGPPADLWSLGMTLYVAVEGHSPLRRGTSLATLAAVLDEPVPPPTRSGPLKPVLDALLVRDPDARPDAAALDGMLAAVVEGRPLPGGAPPLPPPPPHSPHAAAVAHSPTELAAPRPGPAGDAPTQTAVAPTRRRGRAAVVAAVVVGVLALAGGVGAGVLLARGDTKNQGGSVSPTPDRSPTDQESPTGDPTPDDGDGPDPTGGGTPGEETGTHDDRPGDKGDGNQTEDPPSRTDDPGGDSPGGPGPGWIAQLFSEPVSTGAAARDRRLAAVRASVPEARMLRSDDYASLNPGYWVFYAPGPFADGRAAVRWCADRGRTTANECVGRYLSDRAADKELVCHPQGGGSGRCTRP</sequence>
<dbReference type="EC" id="2.7.11.1" evidence="1"/>
<feature type="region of interest" description="Disordered" evidence="8">
    <location>
        <begin position="359"/>
        <end position="447"/>
    </location>
</feature>
<dbReference type="PROSITE" id="PS50011">
    <property type="entry name" value="PROTEIN_KINASE_DOM"/>
    <property type="match status" value="1"/>
</dbReference>
<keyword evidence="3" id="KW-0808">Transferase</keyword>
<dbReference type="Proteomes" id="UP000517765">
    <property type="component" value="Unassembled WGS sequence"/>
</dbReference>
<evidence type="ECO:0000256" key="2">
    <source>
        <dbReference type="ARBA" id="ARBA00022527"/>
    </source>
</evidence>
<dbReference type="OrthoDB" id="9762169at2"/>
<reference evidence="11" key="3">
    <citation type="journal article" name="Syst. Appl. Microbiol.">
        <title>Streptomyces alkaliterrae sp. nov., isolated from an alkaline soil, and emended descriptions of Streptomyces alkaliphilus, Streptomyces calidiresistens and Streptomyces durbertensis.</title>
        <authorList>
            <person name="Swiecimska M."/>
            <person name="Golinska P."/>
            <person name="Nouioui I."/>
            <person name="Wypij M."/>
            <person name="Rai M."/>
            <person name="Sangal V."/>
            <person name="Goodfellow M."/>
        </authorList>
    </citation>
    <scope>NUCLEOTIDE SEQUENCE</scope>
    <source>
        <strain evidence="11">OF8</strain>
    </source>
</reference>
<dbReference type="GO" id="GO:0004674">
    <property type="term" value="F:protein serine/threonine kinase activity"/>
    <property type="evidence" value="ECO:0007669"/>
    <property type="project" value="UniProtKB-KW"/>
</dbReference>
<dbReference type="SUPFAM" id="SSF56112">
    <property type="entry name" value="Protein kinase-like (PK-like)"/>
    <property type="match status" value="1"/>
</dbReference>
<feature type="compositionally biased region" description="Low complexity" evidence="8">
    <location>
        <begin position="295"/>
        <end position="319"/>
    </location>
</feature>
<dbReference type="Pfam" id="PF00069">
    <property type="entry name" value="Pkinase"/>
    <property type="match status" value="1"/>
</dbReference>
<dbReference type="EMBL" id="JABJXA010000086">
    <property type="protein sequence ID" value="MBB1260229.1"/>
    <property type="molecule type" value="Genomic_DNA"/>
</dbReference>
<dbReference type="PROSITE" id="PS00108">
    <property type="entry name" value="PROTEIN_KINASE_ST"/>
    <property type="match status" value="1"/>
</dbReference>
<dbReference type="AlphaFoldDB" id="A0A5P0YKT7"/>
<dbReference type="PANTHER" id="PTHR43289">
    <property type="entry name" value="MITOGEN-ACTIVATED PROTEIN KINASE KINASE KINASE 20-RELATED"/>
    <property type="match status" value="1"/>
</dbReference>
<dbReference type="GO" id="GO:0005524">
    <property type="term" value="F:ATP binding"/>
    <property type="evidence" value="ECO:0007669"/>
    <property type="project" value="UniProtKB-UniRule"/>
</dbReference>
<reference evidence="14" key="2">
    <citation type="submission" date="2020-05" db="EMBL/GenBank/DDBJ databases">
        <title>Classification of alakaliphilic streptomycetes isolated from an alkaline soil next to Lonar Crater, India and a proposal for the recognition of Streptomyces alkaliterrae sp. nov.</title>
        <authorList>
            <person name="Golinska P."/>
        </authorList>
    </citation>
    <scope>NUCLEOTIDE SEQUENCE [LARGE SCALE GENOMIC DNA]</scope>
    <source>
        <strain evidence="14">OF8</strain>
    </source>
</reference>
<evidence type="ECO:0000256" key="8">
    <source>
        <dbReference type="SAM" id="MobiDB-lite"/>
    </source>
</evidence>
<feature type="compositionally biased region" description="Pro residues" evidence="8">
    <location>
        <begin position="282"/>
        <end position="294"/>
    </location>
</feature>
<feature type="transmembrane region" description="Helical" evidence="9">
    <location>
        <begin position="333"/>
        <end position="357"/>
    </location>
</feature>
<evidence type="ECO:0000313" key="12">
    <source>
        <dbReference type="EMBL" id="MQS00520.1"/>
    </source>
</evidence>
<feature type="region of interest" description="Disordered" evidence="8">
    <location>
        <begin position="277"/>
        <end position="328"/>
    </location>
</feature>
<feature type="binding site" evidence="7">
    <location>
        <position position="43"/>
    </location>
    <ligand>
        <name>ATP</name>
        <dbReference type="ChEBI" id="CHEBI:30616"/>
    </ligand>
</feature>
<organism evidence="12 13">
    <name type="scientific">Streptomyces alkaliterrae</name>
    <dbReference type="NCBI Taxonomy" id="2213162"/>
    <lineage>
        <taxon>Bacteria</taxon>
        <taxon>Bacillati</taxon>
        <taxon>Actinomycetota</taxon>
        <taxon>Actinomycetes</taxon>
        <taxon>Kitasatosporales</taxon>
        <taxon>Streptomycetaceae</taxon>
        <taxon>Streptomyces</taxon>
    </lineage>
</organism>
<feature type="domain" description="Protein kinase" evidence="10">
    <location>
        <begin position="14"/>
        <end position="271"/>
    </location>
</feature>
<evidence type="ECO:0000256" key="7">
    <source>
        <dbReference type="PROSITE-ProRule" id="PRU10141"/>
    </source>
</evidence>
<comment type="caution">
    <text evidence="12">The sequence shown here is derived from an EMBL/GenBank/DDBJ whole genome shotgun (WGS) entry which is preliminary data.</text>
</comment>
<evidence type="ECO:0000259" key="10">
    <source>
        <dbReference type="PROSITE" id="PS50011"/>
    </source>
</evidence>
<dbReference type="CDD" id="cd14014">
    <property type="entry name" value="STKc_PknB_like"/>
    <property type="match status" value="1"/>
</dbReference>
<evidence type="ECO:0000313" key="11">
    <source>
        <dbReference type="EMBL" id="MBB1260229.1"/>
    </source>
</evidence>
<evidence type="ECO:0000256" key="9">
    <source>
        <dbReference type="SAM" id="Phobius"/>
    </source>
</evidence>
<feature type="compositionally biased region" description="Polar residues" evidence="8">
    <location>
        <begin position="362"/>
        <end position="381"/>
    </location>
</feature>
<dbReference type="InterPro" id="IPR008271">
    <property type="entry name" value="Ser/Thr_kinase_AS"/>
</dbReference>
<name>A0A5P0YKT7_9ACTN</name>
<evidence type="ECO:0000256" key="6">
    <source>
        <dbReference type="ARBA" id="ARBA00022840"/>
    </source>
</evidence>
<evidence type="ECO:0000256" key="5">
    <source>
        <dbReference type="ARBA" id="ARBA00022777"/>
    </source>
</evidence>
<keyword evidence="5 12" id="KW-0418">Kinase</keyword>
<accession>A0A5P0YKT7</accession>
<reference evidence="12 13" key="1">
    <citation type="submission" date="2019-10" db="EMBL/GenBank/DDBJ databases">
        <title>Streptomyces sp. nov., a novel actinobacterium isolated from alkaline environment.</title>
        <authorList>
            <person name="Golinska P."/>
        </authorList>
    </citation>
    <scope>NUCLEOTIDE SEQUENCE [LARGE SCALE GENOMIC DNA]</scope>
    <source>
        <strain evidence="12 13">OF1</strain>
    </source>
</reference>
<keyword evidence="9" id="KW-0812">Transmembrane</keyword>
<evidence type="ECO:0000313" key="14">
    <source>
        <dbReference type="Proteomes" id="UP000517765"/>
    </source>
</evidence>
<protein>
    <recommendedName>
        <fullName evidence="1">non-specific serine/threonine protein kinase</fullName>
        <ecNumber evidence="1">2.7.11.1</ecNumber>
    </recommendedName>
</protein>
<keyword evidence="13" id="KW-1185">Reference proteome</keyword>
<keyword evidence="6 7" id="KW-0067">ATP-binding</keyword>
<dbReference type="Gene3D" id="3.30.200.20">
    <property type="entry name" value="Phosphorylase Kinase, domain 1"/>
    <property type="match status" value="1"/>
</dbReference>
<evidence type="ECO:0000256" key="1">
    <source>
        <dbReference type="ARBA" id="ARBA00012513"/>
    </source>
</evidence>
<gene>
    <name evidence="12" type="ORF">FNX44_001215</name>
    <name evidence="11" type="ORF">H3147_15510</name>
</gene>
<evidence type="ECO:0000256" key="3">
    <source>
        <dbReference type="ARBA" id="ARBA00022679"/>
    </source>
</evidence>
<feature type="compositionally biased region" description="Basic and acidic residues" evidence="8">
    <location>
        <begin position="406"/>
        <end position="418"/>
    </location>
</feature>
<dbReference type="PROSITE" id="PS00107">
    <property type="entry name" value="PROTEIN_KINASE_ATP"/>
    <property type="match status" value="1"/>
</dbReference>
<keyword evidence="2 11" id="KW-0723">Serine/threonine-protein kinase</keyword>
<dbReference type="InterPro" id="IPR000719">
    <property type="entry name" value="Prot_kinase_dom"/>
</dbReference>
<dbReference type="EMBL" id="VJYK02000005">
    <property type="protein sequence ID" value="MQS00520.1"/>
    <property type="molecule type" value="Genomic_DNA"/>
</dbReference>
<keyword evidence="9" id="KW-1133">Transmembrane helix</keyword>
<keyword evidence="9" id="KW-0472">Membrane</keyword>
<proteinExistence type="predicted"/>
<dbReference type="SMART" id="SM00220">
    <property type="entry name" value="S_TKc"/>
    <property type="match status" value="1"/>
</dbReference>
<dbReference type="Gene3D" id="1.10.510.10">
    <property type="entry name" value="Transferase(Phosphotransferase) domain 1"/>
    <property type="match status" value="1"/>
</dbReference>
<dbReference type="PANTHER" id="PTHR43289:SF6">
    <property type="entry name" value="SERINE_THREONINE-PROTEIN KINASE NEKL-3"/>
    <property type="match status" value="1"/>
</dbReference>
<evidence type="ECO:0000313" key="13">
    <source>
        <dbReference type="Proteomes" id="UP000320857"/>
    </source>
</evidence>
<dbReference type="InterPro" id="IPR017441">
    <property type="entry name" value="Protein_kinase_ATP_BS"/>
</dbReference>
<dbReference type="Proteomes" id="UP000320857">
    <property type="component" value="Unassembled WGS sequence"/>
</dbReference>
<evidence type="ECO:0000256" key="4">
    <source>
        <dbReference type="ARBA" id="ARBA00022741"/>
    </source>
</evidence>
<dbReference type="InterPro" id="IPR011009">
    <property type="entry name" value="Kinase-like_dom_sf"/>
</dbReference>